<dbReference type="PROSITE" id="PS51257">
    <property type="entry name" value="PROKAR_LIPOPROTEIN"/>
    <property type="match status" value="1"/>
</dbReference>
<dbReference type="EMBL" id="VOLR01000009">
    <property type="protein sequence ID" value="TWX60330.1"/>
    <property type="molecule type" value="Genomic_DNA"/>
</dbReference>
<evidence type="ECO:0000313" key="3">
    <source>
        <dbReference type="EMBL" id="TWX60330.1"/>
    </source>
</evidence>
<dbReference type="Proteomes" id="UP000321525">
    <property type="component" value="Unassembled WGS sequence"/>
</dbReference>
<dbReference type="InterPro" id="IPR040853">
    <property type="entry name" value="RapA2_cadherin-like"/>
</dbReference>
<dbReference type="AlphaFoldDB" id="A0A5C6QLJ7"/>
<dbReference type="EMBL" id="VOLQ01000006">
    <property type="protein sequence ID" value="TWX70086.1"/>
    <property type="molecule type" value="Genomic_DNA"/>
</dbReference>
<dbReference type="Gene3D" id="2.60.40.3440">
    <property type="match status" value="1"/>
</dbReference>
<reference evidence="4 6" key="1">
    <citation type="submission" date="2019-07" db="EMBL/GenBank/DDBJ databases">
        <title>Genomes of sea-ice associated Colwellia species.</title>
        <authorList>
            <person name="Bowman J.P."/>
        </authorList>
    </citation>
    <scope>NUCLEOTIDE SEQUENCE [LARGE SCALE GENOMIC DNA]</scope>
    <source>
        <strain evidence="3 5">ACAM 607</strain>
        <strain evidence="4 6">IC036</strain>
    </source>
</reference>
<accession>A0A5C6QLJ7</accession>
<dbReference type="Gene3D" id="2.60.40.10">
    <property type="entry name" value="Immunoglobulins"/>
    <property type="match status" value="1"/>
</dbReference>
<proteinExistence type="predicted"/>
<evidence type="ECO:0000313" key="6">
    <source>
        <dbReference type="Proteomes" id="UP000321917"/>
    </source>
</evidence>
<dbReference type="RefSeq" id="WP_146799247.1">
    <property type="nucleotide sequence ID" value="NZ_VOLP01000010.1"/>
</dbReference>
<keyword evidence="1" id="KW-0732">Signal</keyword>
<dbReference type="Pfam" id="PF17963">
    <property type="entry name" value="Big_9"/>
    <property type="match status" value="2"/>
</dbReference>
<dbReference type="InterPro" id="IPR011044">
    <property type="entry name" value="Quino_amine_DH_bsu"/>
</dbReference>
<gene>
    <name evidence="3" type="ORF">ESZ26_08145</name>
    <name evidence="4" type="ORF">ESZ27_04835</name>
</gene>
<dbReference type="InterPro" id="IPR013783">
    <property type="entry name" value="Ig-like_fold"/>
</dbReference>
<feature type="domain" description="RapA2 cadherin-like" evidence="2">
    <location>
        <begin position="519"/>
        <end position="575"/>
    </location>
</feature>
<evidence type="ECO:0000313" key="4">
    <source>
        <dbReference type="EMBL" id="TWX70086.1"/>
    </source>
</evidence>
<dbReference type="OrthoDB" id="5904383at2"/>
<organism evidence="4 6">
    <name type="scientific">Colwellia hornerae</name>
    <dbReference type="NCBI Taxonomy" id="89402"/>
    <lineage>
        <taxon>Bacteria</taxon>
        <taxon>Pseudomonadati</taxon>
        <taxon>Pseudomonadota</taxon>
        <taxon>Gammaproteobacteria</taxon>
        <taxon>Alteromonadales</taxon>
        <taxon>Colwelliaceae</taxon>
        <taxon>Colwellia</taxon>
    </lineage>
</organism>
<name>A0A5C6QLJ7_9GAMM</name>
<keyword evidence="5" id="KW-1185">Reference proteome</keyword>
<feature type="signal peptide" evidence="1">
    <location>
        <begin position="1"/>
        <end position="16"/>
    </location>
</feature>
<evidence type="ECO:0000256" key="1">
    <source>
        <dbReference type="SAM" id="SignalP"/>
    </source>
</evidence>
<feature type="chain" id="PRO_5023058302" description="RapA2 cadherin-like domain-containing protein" evidence="1">
    <location>
        <begin position="17"/>
        <end position="865"/>
    </location>
</feature>
<protein>
    <recommendedName>
        <fullName evidence="2">RapA2 cadherin-like domain-containing protein</fullName>
    </recommendedName>
</protein>
<dbReference type="SUPFAM" id="SSF50969">
    <property type="entry name" value="YVTN repeat-like/Quinoprotein amine dehydrogenase"/>
    <property type="match status" value="1"/>
</dbReference>
<evidence type="ECO:0000313" key="5">
    <source>
        <dbReference type="Proteomes" id="UP000321525"/>
    </source>
</evidence>
<evidence type="ECO:0000259" key="2">
    <source>
        <dbReference type="Pfam" id="PF17803"/>
    </source>
</evidence>
<dbReference type="Gene3D" id="2.60.40.2810">
    <property type="match status" value="1"/>
</dbReference>
<dbReference type="Proteomes" id="UP000321917">
    <property type="component" value="Unassembled WGS sequence"/>
</dbReference>
<sequence length="865" mass="91783">MFRMATCILFSFILIACGGTSSDSTSNTTQVTLASQNAVNTGFFINPFGDELVQGNLLISYSVKSTGTIDELQLRFGSNFPVVLLCKGDTSCRTKLINTVSGINPGFHGASAGLQEISLWIINTSGQSTKVATLNINWQPIEIINLNITRSEDGRSISINWPLDHRLIRYNVYLATSSGVNQTNFTTLAQGQARLAIEQGPIEFNNLSAELPYYLMVAGIDGSGESAFSTEQYVDIIDNYADLPIANNDNYDAIENNILIIAANQGLLVNDSDPIDQTLVVNPALIQAPSNGQIVIQTSGALEYTPNANFLGNDNFIYQIENMAGATAQANVNINIAALKSSVSGNSSTINSQLRYSGLGEELPRGSTIGTGRYALGDCLQHIDTRCTVMGNYIASTTGDTQGRYAFTLSYGGVGVSPVLAHSVAPASDELAFTDVGDAIFELNLFPNSGGIIVGLFPEATFSESINFAATIMNDAVCQNLPAGQACTIAQTGMNAGAELVASLNQLTFDIPASSLGSGANHLPSATDDQYQMAVNTSLTISQPGVLLNDVDDDVAAVGDQLSISKQFTPAIGALVGLGYDRYRQFLYLYPALGAAIYTYDRNGIPLQTLDLPGEPANNIDLAVASQSFNIANTFIPQGSILVINGETAEAEIYALDATNGVLLAELPTKFGNSHVVGGTYNTKTNSFFLLQDSVSAVASNTVAEVNAQTGDVLNTFQLTANNPTFSVRFGDIAADPITGNLYVISSILNVIAEYTANGDFIRQINLPQGVMAVNGIELSENGGNIWLSSNLGDVYELIFNNGGQLSKFTAEIKKQPDNGILSFNRDGSFIYTPNNGFTGQDSFVYLCNDQNGGISSATVVIGVN</sequence>
<comment type="caution">
    <text evidence="4">The sequence shown here is derived from an EMBL/GenBank/DDBJ whole genome shotgun (WGS) entry which is preliminary data.</text>
</comment>
<dbReference type="Pfam" id="PF17803">
    <property type="entry name" value="Cadherin_4"/>
    <property type="match status" value="1"/>
</dbReference>